<proteinExistence type="inferred from homology"/>
<sequence>METNGLVATMLTLLLLLILSSVSLQKTLNTQDRNVENVMPNLKLKWQKWSAADPTPLRAVSIYNKYMERLELVCRTRCNAGFFTPSKGPLCYFPNENKVYFTGNFEILVNEDDFEILEWKDGYSGSLPQNSVRTCAGVEIYVGKNKYGLGKVVPEEQSFFLLWERSEYWYRSYKVLTTDNDVESNLVTDVRYNTDGATVVSYPPETMHVSVVTNYECNPVSKSTTLTKTVREEKRWDLGSSITLGVKTEFKVGLPSIVSGGIEISAETSFQASGGNSVTEEVSHSVSLNLFVPPNQSCTVRMVGYKYRTDIPFTARFKRTYSSGKVAWTSISGTYDSVQVGEVHTVVDQCKPVGNASPCPQRAS</sequence>
<comment type="similarity">
    <text evidence="1">Belongs to the aerolysin family.</text>
</comment>
<protein>
    <submittedName>
        <fullName evidence="6">Natterin-4-like</fullName>
    </submittedName>
</protein>
<feature type="signal peptide" evidence="3">
    <location>
        <begin position="1"/>
        <end position="25"/>
    </location>
</feature>
<evidence type="ECO:0000313" key="5">
    <source>
        <dbReference type="Proteomes" id="UP000694891"/>
    </source>
</evidence>
<organism evidence="5 6">
    <name type="scientific">Stegastes partitus</name>
    <name type="common">bicolor damselfish</name>
    <dbReference type="NCBI Taxonomy" id="144197"/>
    <lineage>
        <taxon>Eukaryota</taxon>
        <taxon>Metazoa</taxon>
        <taxon>Chordata</taxon>
        <taxon>Craniata</taxon>
        <taxon>Vertebrata</taxon>
        <taxon>Euteleostomi</taxon>
        <taxon>Actinopterygii</taxon>
        <taxon>Neopterygii</taxon>
        <taxon>Teleostei</taxon>
        <taxon>Neoteleostei</taxon>
        <taxon>Acanthomorphata</taxon>
        <taxon>Ovalentaria</taxon>
        <taxon>Pomacentridae</taxon>
        <taxon>Stegastes</taxon>
    </lineage>
</organism>
<evidence type="ECO:0000256" key="1">
    <source>
        <dbReference type="ARBA" id="ARBA00009831"/>
    </source>
</evidence>
<dbReference type="RefSeq" id="XP_008303071.1">
    <property type="nucleotide sequence ID" value="XM_008304849.1"/>
</dbReference>
<dbReference type="Gene3D" id="2.170.15.10">
    <property type="entry name" value="Proaerolysin, chain A, domain 3"/>
    <property type="match status" value="1"/>
</dbReference>
<dbReference type="PANTHER" id="PTHR31649:SF1">
    <property type="entry name" value="FARNESOIC ACID O-METHYL TRANSFERASE DOMAIN-CONTAINING PROTEIN"/>
    <property type="match status" value="1"/>
</dbReference>
<evidence type="ECO:0000259" key="4">
    <source>
        <dbReference type="Pfam" id="PF01117"/>
    </source>
</evidence>
<dbReference type="GeneID" id="103374718"/>
<evidence type="ECO:0000256" key="2">
    <source>
        <dbReference type="ARBA" id="ARBA00023157"/>
    </source>
</evidence>
<keyword evidence="5" id="KW-1185">Reference proteome</keyword>
<evidence type="ECO:0000313" key="6">
    <source>
        <dbReference type="RefSeq" id="XP_008303071.1"/>
    </source>
</evidence>
<keyword evidence="3" id="KW-0732">Signal</keyword>
<dbReference type="PANTHER" id="PTHR31649">
    <property type="entry name" value="AGAP009604-PA"/>
    <property type="match status" value="1"/>
</dbReference>
<reference evidence="6" key="1">
    <citation type="submission" date="2025-08" db="UniProtKB">
        <authorList>
            <consortium name="RefSeq"/>
        </authorList>
    </citation>
    <scope>IDENTIFICATION</scope>
</reference>
<dbReference type="InterPro" id="IPR055267">
    <property type="entry name" value="Aerolysin-like_C"/>
</dbReference>
<keyword evidence="2" id="KW-1015">Disulfide bond</keyword>
<accession>A0A9Y4NT52</accession>
<dbReference type="CDD" id="cd20220">
    <property type="entry name" value="PFM_natterin-3-like"/>
    <property type="match status" value="1"/>
</dbReference>
<dbReference type="Pfam" id="PF01117">
    <property type="entry name" value="Aerolysin"/>
    <property type="match status" value="1"/>
</dbReference>
<dbReference type="SUPFAM" id="SSF56973">
    <property type="entry name" value="Aerolisin/ETX pore-forming domain"/>
    <property type="match status" value="1"/>
</dbReference>
<feature type="chain" id="PRO_5041336034" evidence="3">
    <location>
        <begin position="26"/>
        <end position="364"/>
    </location>
</feature>
<gene>
    <name evidence="6" type="primary">LOC103374718</name>
</gene>
<evidence type="ECO:0000256" key="3">
    <source>
        <dbReference type="SAM" id="SignalP"/>
    </source>
</evidence>
<name>A0A9Y4NT52_9TELE</name>
<dbReference type="AlphaFoldDB" id="A0A9Y4NT52"/>
<dbReference type="Proteomes" id="UP000694891">
    <property type="component" value="Unplaced"/>
</dbReference>
<feature type="domain" description="Aerolysin-like C-terminal" evidence="4">
    <location>
        <begin position="202"/>
        <end position="322"/>
    </location>
</feature>